<dbReference type="AlphaFoldDB" id="A0A7X9RUR8"/>
<evidence type="ECO:0000256" key="2">
    <source>
        <dbReference type="SAM" id="MobiDB-lite"/>
    </source>
</evidence>
<dbReference type="Proteomes" id="UP000576082">
    <property type="component" value="Unassembled WGS sequence"/>
</dbReference>
<dbReference type="RefSeq" id="WP_169657368.1">
    <property type="nucleotide sequence ID" value="NZ_JABANE010000034.1"/>
</dbReference>
<dbReference type="PANTHER" id="PTHR43215:SF14">
    <property type="entry name" value="RADIAL SPOKE HEAD 1 HOMOLOG"/>
    <property type="match status" value="1"/>
</dbReference>
<evidence type="ECO:0000256" key="1">
    <source>
        <dbReference type="ARBA" id="ARBA00022737"/>
    </source>
</evidence>
<comment type="caution">
    <text evidence="3">The sequence shown here is derived from an EMBL/GenBank/DDBJ whole genome shotgun (WGS) entry which is preliminary data.</text>
</comment>
<evidence type="ECO:0000313" key="3">
    <source>
        <dbReference type="EMBL" id="NME69083.1"/>
    </source>
</evidence>
<dbReference type="SUPFAM" id="SSF50242">
    <property type="entry name" value="TIMP-like"/>
    <property type="match status" value="1"/>
</dbReference>
<dbReference type="Pfam" id="PF02493">
    <property type="entry name" value="MORN"/>
    <property type="match status" value="6"/>
</dbReference>
<organism evidence="3 4">
    <name type="scientific">Flammeovirga aprica JL-4</name>
    <dbReference type="NCBI Taxonomy" id="694437"/>
    <lineage>
        <taxon>Bacteria</taxon>
        <taxon>Pseudomonadati</taxon>
        <taxon>Bacteroidota</taxon>
        <taxon>Cytophagia</taxon>
        <taxon>Cytophagales</taxon>
        <taxon>Flammeovirgaceae</taxon>
        <taxon>Flammeovirga</taxon>
    </lineage>
</organism>
<name>A0A7X9RUR8_9BACT</name>
<evidence type="ECO:0000313" key="4">
    <source>
        <dbReference type="Proteomes" id="UP000576082"/>
    </source>
</evidence>
<dbReference type="SMART" id="SM00698">
    <property type="entry name" value="MORN"/>
    <property type="match status" value="6"/>
</dbReference>
<dbReference type="GO" id="GO:0005829">
    <property type="term" value="C:cytosol"/>
    <property type="evidence" value="ECO:0007669"/>
    <property type="project" value="TreeGrafter"/>
</dbReference>
<evidence type="ECO:0008006" key="5">
    <source>
        <dbReference type="Google" id="ProtNLM"/>
    </source>
</evidence>
<dbReference type="InterPro" id="IPR003409">
    <property type="entry name" value="MORN"/>
</dbReference>
<keyword evidence="4" id="KW-1185">Reference proteome</keyword>
<dbReference type="InterPro" id="IPR008993">
    <property type="entry name" value="TIMP-like_OB-fold"/>
</dbReference>
<dbReference type="SUPFAM" id="SSF82185">
    <property type="entry name" value="Histone H3 K4-specific methyltransferase SET7/9 N-terminal domain"/>
    <property type="match status" value="2"/>
</dbReference>
<dbReference type="PANTHER" id="PTHR43215">
    <property type="entry name" value="RADIAL SPOKE HEAD 1 HOMOLOG"/>
    <property type="match status" value="1"/>
</dbReference>
<keyword evidence="1" id="KW-0677">Repeat</keyword>
<dbReference type="FunFam" id="2.20.110.10:FF:000002">
    <property type="entry name" value="Phosphatidylinositol 4-phosphate 5-kinase 8"/>
    <property type="match status" value="1"/>
</dbReference>
<reference evidence="3 4" key="1">
    <citation type="submission" date="2020-04" db="EMBL/GenBank/DDBJ databases">
        <title>Flammeovirga sp. SR4, a novel species isolated from seawater.</title>
        <authorList>
            <person name="Wang X."/>
        </authorList>
    </citation>
    <scope>NUCLEOTIDE SEQUENCE [LARGE SCALE GENOMIC DNA]</scope>
    <source>
        <strain evidence="3 4">ATCC 23126</strain>
    </source>
</reference>
<accession>A0A7X9RUR8</accession>
<gene>
    <name evidence="3" type="ORF">HHU12_14000</name>
</gene>
<dbReference type="EMBL" id="JABANE010000034">
    <property type="protein sequence ID" value="NME69083.1"/>
    <property type="molecule type" value="Genomic_DNA"/>
</dbReference>
<protein>
    <recommendedName>
        <fullName evidence="5">MORN repeat protein</fullName>
    </recommendedName>
</protein>
<feature type="region of interest" description="Disordered" evidence="2">
    <location>
        <begin position="392"/>
        <end position="413"/>
    </location>
</feature>
<sequence length="413" mass="47419">MTIFNKQRTSLDLTYTNRKSIFPLLLSILFTLHFSYVEAQISENPDKDNYVGQFNGDGKRHGHGTYTWEDGTVYQGKWRNDLMEGSGKLIFANGNSYEGNFEKGVPYGMGIYQWANGDVYQGGFLDGKMHGRGVLVTKGGERHEGTWIQNEVHGEGIHYYANGSQYIGSWSKGKRNGKGIMLYINGDTEQGMWVDDKFIPCDCMRESISIEQAYKESEAVFIGKVFEIQSMEEGYDRVGMIVSEYWKGSLYPSRKVYLRAEYSSCDFVYFEGDEYLVYAHPYQFDKTVYYPTKCTRTMKTSLPLAQNDIKTLRKFTCTIPEGDDRKVTYNFSEDPVCGCDGKDYKNPYNAYKAGVGHWFAGTCEEKKKLDAELAEQKSNIRYQLEEEKKKAELLKKEESTTPSIPTYNYVEEE</sequence>
<dbReference type="Gene3D" id="2.20.110.10">
    <property type="entry name" value="Histone H3 K4-specific methyltransferase SET7/9 N-terminal domain"/>
    <property type="match status" value="3"/>
</dbReference>
<proteinExistence type="predicted"/>